<dbReference type="InterPro" id="IPR036909">
    <property type="entry name" value="Cyt_c-like_dom_sf"/>
</dbReference>
<dbReference type="GO" id="GO:0016491">
    <property type="term" value="F:oxidoreductase activity"/>
    <property type="evidence" value="ECO:0007669"/>
    <property type="project" value="InterPro"/>
</dbReference>
<comment type="similarity">
    <text evidence="2">Belongs to the cytochrome c oxidase subunit 2 family.</text>
</comment>
<comment type="subcellular location">
    <subcellularLocation>
        <location evidence="1">Membrane</location>
        <topology evidence="1">Multi-pass membrane protein</topology>
    </subcellularLocation>
</comment>
<dbReference type="PANTHER" id="PTHR22888:SF9">
    <property type="entry name" value="CYTOCHROME C OXIDASE SUBUNIT 2"/>
    <property type="match status" value="1"/>
</dbReference>
<evidence type="ECO:0000256" key="17">
    <source>
        <dbReference type="SAM" id="Phobius"/>
    </source>
</evidence>
<comment type="caution">
    <text evidence="20">The sequence shown here is derived from an EMBL/GenBank/DDBJ whole genome shotgun (WGS) entry which is preliminary data.</text>
</comment>
<feature type="transmembrane region" description="Helical" evidence="17">
    <location>
        <begin position="30"/>
        <end position="52"/>
    </location>
</feature>
<evidence type="ECO:0000313" key="21">
    <source>
        <dbReference type="Proteomes" id="UP000612855"/>
    </source>
</evidence>
<dbReference type="EMBL" id="BMFJ01000002">
    <property type="protein sequence ID" value="GGE46659.1"/>
    <property type="molecule type" value="Genomic_DNA"/>
</dbReference>
<evidence type="ECO:0000256" key="9">
    <source>
        <dbReference type="ARBA" id="ARBA00022989"/>
    </source>
</evidence>
<dbReference type="PANTHER" id="PTHR22888">
    <property type="entry name" value="CYTOCHROME C OXIDASE, SUBUNIT II"/>
    <property type="match status" value="1"/>
</dbReference>
<keyword evidence="4 16" id="KW-0349">Heme</keyword>
<evidence type="ECO:0000256" key="6">
    <source>
        <dbReference type="ARBA" id="ARBA00022692"/>
    </source>
</evidence>
<keyword evidence="7 16" id="KW-0479">Metal-binding</keyword>
<evidence type="ECO:0000313" key="20">
    <source>
        <dbReference type="EMBL" id="GGE46659.1"/>
    </source>
</evidence>
<comment type="function">
    <text evidence="13">Subunits I and II form the functional core of the enzyme complex. Electrons originating in cytochrome c are transferred via heme a and Cu(A) to the binuclear center formed by heme a3 and Cu(B).</text>
</comment>
<dbReference type="InterPro" id="IPR034236">
    <property type="entry name" value="CuRO_CcO_Caa3_II"/>
</dbReference>
<dbReference type="GO" id="GO:0016020">
    <property type="term" value="C:membrane"/>
    <property type="evidence" value="ECO:0007669"/>
    <property type="project" value="UniProtKB-SubCell"/>
</dbReference>
<organism evidence="20 21">
    <name type="scientific">Primorskyibacter flagellatus</name>
    <dbReference type="NCBI Taxonomy" id="1387277"/>
    <lineage>
        <taxon>Bacteria</taxon>
        <taxon>Pseudomonadati</taxon>
        <taxon>Pseudomonadota</taxon>
        <taxon>Alphaproteobacteria</taxon>
        <taxon>Rhodobacterales</taxon>
        <taxon>Roseobacteraceae</taxon>
        <taxon>Primorskyibacter</taxon>
    </lineage>
</organism>
<protein>
    <recommendedName>
        <fullName evidence="14">Cytochrome aa3 subunit 2</fullName>
    </recommendedName>
</protein>
<evidence type="ECO:0000256" key="2">
    <source>
        <dbReference type="ARBA" id="ARBA00007866"/>
    </source>
</evidence>
<dbReference type="InterPro" id="IPR002429">
    <property type="entry name" value="CcO_II-like_C"/>
</dbReference>
<dbReference type="Proteomes" id="UP000612855">
    <property type="component" value="Unassembled WGS sequence"/>
</dbReference>
<keyword evidence="6 17" id="KW-0812">Transmembrane</keyword>
<dbReference type="PROSITE" id="PS50857">
    <property type="entry name" value="COX2_CUA"/>
    <property type="match status" value="1"/>
</dbReference>
<evidence type="ECO:0000256" key="11">
    <source>
        <dbReference type="ARBA" id="ARBA00023008"/>
    </source>
</evidence>
<dbReference type="PROSITE" id="PS51007">
    <property type="entry name" value="CYTC"/>
    <property type="match status" value="1"/>
</dbReference>
<evidence type="ECO:0000256" key="5">
    <source>
        <dbReference type="ARBA" id="ARBA00022660"/>
    </source>
</evidence>
<dbReference type="GO" id="GO:0042773">
    <property type="term" value="P:ATP synthesis coupled electron transport"/>
    <property type="evidence" value="ECO:0007669"/>
    <property type="project" value="TreeGrafter"/>
</dbReference>
<keyword evidence="11" id="KW-0186">Copper</keyword>
<evidence type="ECO:0000256" key="10">
    <source>
        <dbReference type="ARBA" id="ARBA00023004"/>
    </source>
</evidence>
<dbReference type="SUPFAM" id="SSF49503">
    <property type="entry name" value="Cupredoxins"/>
    <property type="match status" value="1"/>
</dbReference>
<evidence type="ECO:0000256" key="8">
    <source>
        <dbReference type="ARBA" id="ARBA00022982"/>
    </source>
</evidence>
<keyword evidence="10 16" id="KW-0408">Iron</keyword>
<evidence type="ECO:0000256" key="13">
    <source>
        <dbReference type="ARBA" id="ARBA00024688"/>
    </source>
</evidence>
<evidence type="ECO:0000256" key="16">
    <source>
        <dbReference type="PROSITE-ProRule" id="PRU00433"/>
    </source>
</evidence>
<evidence type="ECO:0000256" key="12">
    <source>
        <dbReference type="ARBA" id="ARBA00023136"/>
    </source>
</evidence>
<comment type="catalytic activity">
    <reaction evidence="15">
        <text>4 Fe(II)-[cytochrome c] + O2 + 8 H(+)(in) = 4 Fe(III)-[cytochrome c] + 2 H2O + 4 H(+)(out)</text>
        <dbReference type="Rhea" id="RHEA:11436"/>
        <dbReference type="Rhea" id="RHEA-COMP:10350"/>
        <dbReference type="Rhea" id="RHEA-COMP:14399"/>
        <dbReference type="ChEBI" id="CHEBI:15377"/>
        <dbReference type="ChEBI" id="CHEBI:15378"/>
        <dbReference type="ChEBI" id="CHEBI:15379"/>
        <dbReference type="ChEBI" id="CHEBI:29033"/>
        <dbReference type="ChEBI" id="CHEBI:29034"/>
        <dbReference type="EC" id="7.1.1.9"/>
    </reaction>
</comment>
<keyword evidence="21" id="KW-1185">Reference proteome</keyword>
<dbReference type="InterPro" id="IPR045187">
    <property type="entry name" value="CcO_II"/>
</dbReference>
<dbReference type="PROSITE" id="PS00078">
    <property type="entry name" value="COX2"/>
    <property type="match status" value="1"/>
</dbReference>
<keyword evidence="3" id="KW-0813">Transport</keyword>
<feature type="transmembrane region" description="Helical" evidence="17">
    <location>
        <begin position="64"/>
        <end position="89"/>
    </location>
</feature>
<keyword evidence="8" id="KW-0249">Electron transport</keyword>
<evidence type="ECO:0000256" key="7">
    <source>
        <dbReference type="ARBA" id="ARBA00022723"/>
    </source>
</evidence>
<keyword evidence="9 17" id="KW-1133">Transmembrane helix</keyword>
<gene>
    <name evidence="20" type="ORF">GCM10011360_37420</name>
</gene>
<dbReference type="AlphaFoldDB" id="A0A917AEC6"/>
<dbReference type="GO" id="GO:0005507">
    <property type="term" value="F:copper ion binding"/>
    <property type="evidence" value="ECO:0007669"/>
    <property type="project" value="InterPro"/>
</dbReference>
<dbReference type="Gene3D" id="2.60.40.420">
    <property type="entry name" value="Cupredoxins - blue copper proteins"/>
    <property type="match status" value="1"/>
</dbReference>
<dbReference type="CDD" id="cd04213">
    <property type="entry name" value="CuRO_CcO_Caa3_II"/>
    <property type="match status" value="1"/>
</dbReference>
<reference evidence="21" key="1">
    <citation type="journal article" date="2019" name="Int. J. Syst. Evol. Microbiol.">
        <title>The Global Catalogue of Microorganisms (GCM) 10K type strain sequencing project: providing services to taxonomists for standard genome sequencing and annotation.</title>
        <authorList>
            <consortium name="The Broad Institute Genomics Platform"/>
            <consortium name="The Broad Institute Genome Sequencing Center for Infectious Disease"/>
            <person name="Wu L."/>
            <person name="Ma J."/>
        </authorList>
    </citation>
    <scope>NUCLEOTIDE SEQUENCE [LARGE SCALE GENOMIC DNA]</scope>
    <source>
        <strain evidence="21">CGMCC 1.12664</strain>
    </source>
</reference>
<dbReference type="NCBIfam" id="TIGR02866">
    <property type="entry name" value="CoxB"/>
    <property type="match status" value="1"/>
</dbReference>
<evidence type="ECO:0000256" key="3">
    <source>
        <dbReference type="ARBA" id="ARBA00022448"/>
    </source>
</evidence>
<dbReference type="GO" id="GO:0020037">
    <property type="term" value="F:heme binding"/>
    <property type="evidence" value="ECO:0007669"/>
    <property type="project" value="InterPro"/>
</dbReference>
<feature type="domain" description="Cytochrome c" evidence="19">
    <location>
        <begin position="226"/>
        <end position="317"/>
    </location>
</feature>
<dbReference type="InterPro" id="IPR001505">
    <property type="entry name" value="Copper_CuA"/>
</dbReference>
<dbReference type="InterPro" id="IPR014222">
    <property type="entry name" value="Cyt_c_oxidase_su2"/>
</dbReference>
<evidence type="ECO:0000259" key="18">
    <source>
        <dbReference type="PROSITE" id="PS50857"/>
    </source>
</evidence>
<evidence type="ECO:0000256" key="15">
    <source>
        <dbReference type="ARBA" id="ARBA00047816"/>
    </source>
</evidence>
<name>A0A917AEC6_9RHOB</name>
<dbReference type="GO" id="GO:0004129">
    <property type="term" value="F:cytochrome-c oxidase activity"/>
    <property type="evidence" value="ECO:0007669"/>
    <property type="project" value="UniProtKB-EC"/>
</dbReference>
<dbReference type="Pfam" id="PF00116">
    <property type="entry name" value="COX2"/>
    <property type="match status" value="1"/>
</dbReference>
<proteinExistence type="inferred from homology"/>
<dbReference type="InterPro" id="IPR008972">
    <property type="entry name" value="Cupredoxin"/>
</dbReference>
<keyword evidence="5" id="KW-0679">Respiratory chain</keyword>
<feature type="domain" description="Cytochrome oxidase subunit II copper A binding" evidence="18">
    <location>
        <begin position="99"/>
        <end position="215"/>
    </location>
</feature>
<evidence type="ECO:0000256" key="1">
    <source>
        <dbReference type="ARBA" id="ARBA00004141"/>
    </source>
</evidence>
<evidence type="ECO:0000259" key="19">
    <source>
        <dbReference type="PROSITE" id="PS51007"/>
    </source>
</evidence>
<sequence>MVSLLSVAGCGLHQSALNPAGRDATSISTLFWVMLAGAVVLWLLVNGAFFYMSRVRPGQFDQRYARHILIGGGIVLPVVVLTTLLVWGLSILPDPRRPGDGLVVRITGEQWWWRVEYWPEGAEDPILSANELRLPAGERTEIRLTSARVIHSFWVPALGGKMDMFPGRETMISLAPEKPGSYRGQCAEFCGASHAWMAFSAVVMDPGAFDTWLAAEAADATPPQDEAAVRGADLFLSEGCGACHTIRGTDAAGLVGPDLTHVGSRQTIGAGRLPATLDDIRLWLDHTEALKPEVKMPTYDLSPTELDDLAQYLEGLK</sequence>
<evidence type="ECO:0000256" key="14">
    <source>
        <dbReference type="ARBA" id="ARBA00031399"/>
    </source>
</evidence>
<dbReference type="Pfam" id="PF00034">
    <property type="entry name" value="Cytochrom_C"/>
    <property type="match status" value="1"/>
</dbReference>
<keyword evidence="12 17" id="KW-0472">Membrane</keyword>
<accession>A0A917AEC6</accession>
<dbReference type="SUPFAM" id="SSF46626">
    <property type="entry name" value="Cytochrome c"/>
    <property type="match status" value="1"/>
</dbReference>
<dbReference type="InterPro" id="IPR009056">
    <property type="entry name" value="Cyt_c-like_dom"/>
</dbReference>
<evidence type="ECO:0000256" key="4">
    <source>
        <dbReference type="ARBA" id="ARBA00022617"/>
    </source>
</evidence>